<name>A0A369QA81_9SPHN</name>
<dbReference type="Proteomes" id="UP000253727">
    <property type="component" value="Unassembled WGS sequence"/>
</dbReference>
<feature type="transmembrane region" description="Helical" evidence="1">
    <location>
        <begin position="66"/>
        <end position="87"/>
    </location>
</feature>
<evidence type="ECO:0000256" key="1">
    <source>
        <dbReference type="SAM" id="Phobius"/>
    </source>
</evidence>
<comment type="caution">
    <text evidence="2">The sequence shown here is derived from an EMBL/GenBank/DDBJ whole genome shotgun (WGS) entry which is preliminary data.</text>
</comment>
<keyword evidence="1" id="KW-0812">Transmembrane</keyword>
<dbReference type="AlphaFoldDB" id="A0A369QA81"/>
<accession>A0A369QA81</accession>
<feature type="transmembrane region" description="Helical" evidence="1">
    <location>
        <begin position="94"/>
        <end position="111"/>
    </location>
</feature>
<keyword evidence="1" id="KW-0472">Membrane</keyword>
<evidence type="ECO:0000313" key="2">
    <source>
        <dbReference type="EMBL" id="RDC61372.1"/>
    </source>
</evidence>
<protein>
    <submittedName>
        <fullName evidence="2">Uncharacterized protein</fullName>
    </submittedName>
</protein>
<feature type="transmembrane region" description="Helical" evidence="1">
    <location>
        <begin position="6"/>
        <end position="26"/>
    </location>
</feature>
<keyword evidence="1" id="KW-1133">Transmembrane helix</keyword>
<organism evidence="2 3">
    <name type="scientific">Alteripontixanthobacter maritimus</name>
    <dbReference type="NCBI Taxonomy" id="2161824"/>
    <lineage>
        <taxon>Bacteria</taxon>
        <taxon>Pseudomonadati</taxon>
        <taxon>Pseudomonadota</taxon>
        <taxon>Alphaproteobacteria</taxon>
        <taxon>Sphingomonadales</taxon>
        <taxon>Erythrobacteraceae</taxon>
        <taxon>Alteripontixanthobacter</taxon>
    </lineage>
</organism>
<dbReference type="RefSeq" id="WP_181815778.1">
    <property type="nucleotide sequence ID" value="NZ_QBKA01000002.1"/>
</dbReference>
<dbReference type="EMBL" id="QBKA01000002">
    <property type="protein sequence ID" value="RDC61372.1"/>
    <property type="molecule type" value="Genomic_DNA"/>
</dbReference>
<reference evidence="2 3" key="1">
    <citation type="submission" date="2018-04" db="EMBL/GenBank/DDBJ databases">
        <title>Altererythrobacter sp. HME9302 genome sequencing and assembly.</title>
        <authorList>
            <person name="Kang H."/>
            <person name="Kim H."/>
            <person name="Joh K."/>
        </authorList>
    </citation>
    <scope>NUCLEOTIDE SEQUENCE [LARGE SCALE GENOMIC DNA]</scope>
    <source>
        <strain evidence="2 3">HME9302</strain>
    </source>
</reference>
<evidence type="ECO:0000313" key="3">
    <source>
        <dbReference type="Proteomes" id="UP000253727"/>
    </source>
</evidence>
<sequence>MTLTDLVAMRGTFQLLAVLTLALVAWRRGGSPEKISAGVLLGVLLLDRFYHFILTGGKTIGFEGTYWQVDIGHVVIDVAALAIILAITLRANRIYPLCLTALQLITVASHFSRVITPVFEPGAFALMSLGPVYMQIATLGIGLASHMRHQRIHGAYRSWRASSVR</sequence>
<proteinExistence type="predicted"/>
<gene>
    <name evidence="2" type="ORF">HME9302_02594</name>
</gene>
<keyword evidence="3" id="KW-1185">Reference proteome</keyword>
<feature type="transmembrane region" description="Helical" evidence="1">
    <location>
        <begin position="123"/>
        <end position="144"/>
    </location>
</feature>